<gene>
    <name evidence="1" type="ORF">KME28_18340</name>
</gene>
<proteinExistence type="predicted"/>
<accession>A0A9E3LUS8</accession>
<sequence length="84" mass="9750">MLSLTRFDHQRLIFHAARQTARKAEMARIAVHEWLNQHDSELEEWKTKTASELGISISELERRLLTAAEEKTESRKKSSNADSE</sequence>
<dbReference type="EMBL" id="JAHHHW010000108">
    <property type="protein sequence ID" value="MBW4433619.1"/>
    <property type="molecule type" value="Genomic_DNA"/>
</dbReference>
<organism evidence="1 2">
    <name type="scientific">Pelatocladus maniniholoensis HA4357-MV3</name>
    <dbReference type="NCBI Taxonomy" id="1117104"/>
    <lineage>
        <taxon>Bacteria</taxon>
        <taxon>Bacillati</taxon>
        <taxon>Cyanobacteriota</taxon>
        <taxon>Cyanophyceae</taxon>
        <taxon>Nostocales</taxon>
        <taxon>Nostocaceae</taxon>
        <taxon>Pelatocladus</taxon>
    </lineage>
</organism>
<evidence type="ECO:0000313" key="1">
    <source>
        <dbReference type="EMBL" id="MBW4433619.1"/>
    </source>
</evidence>
<reference evidence="1" key="2">
    <citation type="journal article" date="2022" name="Microbiol. Resour. Announc.">
        <title>Metagenome Sequencing to Explore Phylogenomics of Terrestrial Cyanobacteria.</title>
        <authorList>
            <person name="Ward R.D."/>
            <person name="Stajich J.E."/>
            <person name="Johansen J.R."/>
            <person name="Huntemann M."/>
            <person name="Clum A."/>
            <person name="Foster B."/>
            <person name="Foster B."/>
            <person name="Roux S."/>
            <person name="Palaniappan K."/>
            <person name="Varghese N."/>
            <person name="Mukherjee S."/>
            <person name="Reddy T.B.K."/>
            <person name="Daum C."/>
            <person name="Copeland A."/>
            <person name="Chen I.A."/>
            <person name="Ivanova N.N."/>
            <person name="Kyrpides N.C."/>
            <person name="Shapiro N."/>
            <person name="Eloe-Fadrosh E.A."/>
            <person name="Pietrasiak N."/>
        </authorList>
    </citation>
    <scope>NUCLEOTIDE SEQUENCE</scope>
    <source>
        <strain evidence="1">HA4357-MV3</strain>
    </source>
</reference>
<comment type="caution">
    <text evidence="1">The sequence shown here is derived from an EMBL/GenBank/DDBJ whole genome shotgun (WGS) entry which is preliminary data.</text>
</comment>
<protein>
    <submittedName>
        <fullName evidence="1">Uncharacterized protein</fullName>
    </submittedName>
</protein>
<reference evidence="1" key="1">
    <citation type="submission" date="2021-05" db="EMBL/GenBank/DDBJ databases">
        <authorList>
            <person name="Pietrasiak N."/>
            <person name="Ward R."/>
            <person name="Stajich J.E."/>
            <person name="Kurbessoian T."/>
        </authorList>
    </citation>
    <scope>NUCLEOTIDE SEQUENCE</scope>
    <source>
        <strain evidence="1">HA4357-MV3</strain>
    </source>
</reference>
<evidence type="ECO:0000313" key="2">
    <source>
        <dbReference type="Proteomes" id="UP000813215"/>
    </source>
</evidence>
<dbReference type="Proteomes" id="UP000813215">
    <property type="component" value="Unassembled WGS sequence"/>
</dbReference>
<dbReference type="AlphaFoldDB" id="A0A9E3LUS8"/>
<name>A0A9E3LUS8_9NOST</name>